<comment type="similarity">
    <text evidence="3">Belongs to the glycine N-acyltransferase family.</text>
</comment>
<organism evidence="5 6">
    <name type="scientific">Phrynosoma platyrhinos</name>
    <name type="common">Desert horned lizard</name>
    <dbReference type="NCBI Taxonomy" id="52577"/>
    <lineage>
        <taxon>Eukaryota</taxon>
        <taxon>Metazoa</taxon>
        <taxon>Chordata</taxon>
        <taxon>Craniata</taxon>
        <taxon>Vertebrata</taxon>
        <taxon>Euteleostomi</taxon>
        <taxon>Lepidosauria</taxon>
        <taxon>Squamata</taxon>
        <taxon>Bifurcata</taxon>
        <taxon>Unidentata</taxon>
        <taxon>Episquamata</taxon>
        <taxon>Toxicofera</taxon>
        <taxon>Iguania</taxon>
        <taxon>Phrynosomatidae</taxon>
        <taxon>Phrynosomatinae</taxon>
        <taxon>Phrynosoma</taxon>
    </lineage>
</organism>
<keyword evidence="6" id="KW-1185">Reference proteome</keyword>
<dbReference type="PANTHER" id="PTHR15298:SF1">
    <property type="entry name" value="GLYCINE N-ACYLTRANSFERASE-LIKE PROTEIN"/>
    <property type="match status" value="1"/>
</dbReference>
<dbReference type="PANTHER" id="PTHR15298">
    <property type="entry name" value="L-COA N-ACYLTRANSFERASE-RELATED"/>
    <property type="match status" value="1"/>
</dbReference>
<dbReference type="InterPro" id="IPR013652">
    <property type="entry name" value="Glycine_N-acyltransferase_C"/>
</dbReference>
<dbReference type="Proteomes" id="UP000826234">
    <property type="component" value="Unassembled WGS sequence"/>
</dbReference>
<gene>
    <name evidence="5" type="ORF">JD844_022243</name>
</gene>
<accession>A0ABQ7SVT2</accession>
<evidence type="ECO:0000256" key="2">
    <source>
        <dbReference type="ARBA" id="ARBA00023315"/>
    </source>
</evidence>
<comment type="caution">
    <text evidence="5">The sequence shown here is derived from an EMBL/GenBank/DDBJ whole genome shotgun (WGS) entry which is preliminary data.</text>
</comment>
<dbReference type="Pfam" id="PF08444">
    <property type="entry name" value="Gly_acyl_tr_C"/>
    <property type="match status" value="1"/>
</dbReference>
<feature type="domain" description="N-acetyltransferase" evidence="4">
    <location>
        <begin position="132"/>
        <end position="262"/>
    </location>
</feature>
<evidence type="ECO:0000313" key="6">
    <source>
        <dbReference type="Proteomes" id="UP000826234"/>
    </source>
</evidence>
<dbReference type="PROSITE" id="PS51186">
    <property type="entry name" value="GNAT"/>
    <property type="match status" value="1"/>
</dbReference>
<sequence>MSSSSEPPKAQSTLKMLVLSSQDELQVLKKELRCCFPESLKKMPPEISYFTQSCAVFYRLLGAYEQLVKDTDAIDWKQEFLLQGLQVGVYEMAQSLAAARGFSAKLLTKTQVFLLQNLLPLPAAVARSGSELKLSSLKTDHAALLNETWSVGGTEQSLQYLTRLIQCFPSSCLLDAGGCPISWILLDQFGCLTHAYTMPAHRGKGYIQVVIAVLAKELHSMGYPVYGDVLEDNTAMQKALKRMGAHFTNCFLFYDLYTPQPL</sequence>
<evidence type="ECO:0000313" key="5">
    <source>
        <dbReference type="EMBL" id="KAH0621188.1"/>
    </source>
</evidence>
<proteinExistence type="inferred from homology"/>
<protein>
    <recommendedName>
        <fullName evidence="3">Glycine N-acyltransferase-like protein</fullName>
        <ecNumber evidence="3">2.3.1.-</ecNumber>
    </recommendedName>
</protein>
<dbReference type="InterPro" id="IPR015938">
    <property type="entry name" value="Glycine_N-acyltransferase_N"/>
</dbReference>
<evidence type="ECO:0000259" key="4">
    <source>
        <dbReference type="PROSITE" id="PS51186"/>
    </source>
</evidence>
<keyword evidence="2 3" id="KW-0012">Acyltransferase</keyword>
<dbReference type="Gene3D" id="3.40.630.30">
    <property type="match status" value="1"/>
</dbReference>
<dbReference type="Pfam" id="PF06021">
    <property type="entry name" value="Gly_acyl_tr_N"/>
    <property type="match status" value="1"/>
</dbReference>
<dbReference type="SUPFAM" id="SSF55729">
    <property type="entry name" value="Acyl-CoA N-acyltransferases (Nat)"/>
    <property type="match status" value="1"/>
</dbReference>
<dbReference type="EMBL" id="JAIPUX010003289">
    <property type="protein sequence ID" value="KAH0621188.1"/>
    <property type="molecule type" value="Genomic_DNA"/>
</dbReference>
<dbReference type="InterPro" id="IPR016181">
    <property type="entry name" value="Acyl_CoA_acyltransferase"/>
</dbReference>
<keyword evidence="1 3" id="KW-0808">Transferase</keyword>
<reference evidence="5 6" key="1">
    <citation type="journal article" date="2022" name="Gigascience">
        <title>A chromosome-level genome assembly and annotation of the desert horned lizard, Phrynosoma platyrhinos, provides insight into chromosomal rearrangements among reptiles.</title>
        <authorList>
            <person name="Koochekian N."/>
            <person name="Ascanio A."/>
            <person name="Farleigh K."/>
            <person name="Card D.C."/>
            <person name="Schield D.R."/>
            <person name="Castoe T.A."/>
            <person name="Jezkova T."/>
        </authorList>
    </citation>
    <scope>NUCLEOTIDE SEQUENCE [LARGE SCALE GENOMIC DNA]</scope>
    <source>
        <strain evidence="5">NK-2021</strain>
    </source>
</reference>
<dbReference type="EC" id="2.3.1.-" evidence="3"/>
<evidence type="ECO:0000256" key="1">
    <source>
        <dbReference type="ARBA" id="ARBA00022679"/>
    </source>
</evidence>
<dbReference type="InterPro" id="IPR000182">
    <property type="entry name" value="GNAT_dom"/>
</dbReference>
<evidence type="ECO:0000256" key="3">
    <source>
        <dbReference type="RuleBase" id="RU368002"/>
    </source>
</evidence>
<dbReference type="InterPro" id="IPR010313">
    <property type="entry name" value="Glycine_N-acyltransferase"/>
</dbReference>
<name>A0ABQ7SVT2_PHRPL</name>